<dbReference type="InterPro" id="IPR005829">
    <property type="entry name" value="Sugar_transporter_CS"/>
</dbReference>
<feature type="transmembrane region" description="Helical" evidence="8">
    <location>
        <begin position="479"/>
        <end position="497"/>
    </location>
</feature>
<feature type="transmembrane region" description="Helical" evidence="8">
    <location>
        <begin position="408"/>
        <end position="429"/>
    </location>
</feature>
<feature type="transmembrane region" description="Helical" evidence="8">
    <location>
        <begin position="134"/>
        <end position="153"/>
    </location>
</feature>
<gene>
    <name evidence="10" type="ORF">Sste5346_006332</name>
</gene>
<dbReference type="Proteomes" id="UP001583186">
    <property type="component" value="Unassembled WGS sequence"/>
</dbReference>
<feature type="transmembrane region" description="Helical" evidence="8">
    <location>
        <begin position="159"/>
        <end position="180"/>
    </location>
</feature>
<feature type="transmembrane region" description="Helical" evidence="8">
    <location>
        <begin position="56"/>
        <end position="82"/>
    </location>
</feature>
<keyword evidence="4 8" id="KW-0812">Transmembrane</keyword>
<dbReference type="InterPro" id="IPR005828">
    <property type="entry name" value="MFS_sugar_transport-like"/>
</dbReference>
<evidence type="ECO:0000256" key="4">
    <source>
        <dbReference type="ARBA" id="ARBA00022692"/>
    </source>
</evidence>
<comment type="caution">
    <text evidence="10">The sequence shown here is derived from an EMBL/GenBank/DDBJ whole genome shotgun (WGS) entry which is preliminary data.</text>
</comment>
<name>A0ABR3YZW1_9PEZI</name>
<feature type="transmembrane region" description="Helical" evidence="8">
    <location>
        <begin position="192"/>
        <end position="212"/>
    </location>
</feature>
<accession>A0ABR3YZW1</accession>
<dbReference type="InterPro" id="IPR020846">
    <property type="entry name" value="MFS_dom"/>
</dbReference>
<dbReference type="InterPro" id="IPR050360">
    <property type="entry name" value="MFS_Sugar_Transporters"/>
</dbReference>
<dbReference type="Gene3D" id="1.20.1250.20">
    <property type="entry name" value="MFS general substrate transporter like domains"/>
    <property type="match status" value="1"/>
</dbReference>
<evidence type="ECO:0000256" key="5">
    <source>
        <dbReference type="ARBA" id="ARBA00022989"/>
    </source>
</evidence>
<keyword evidence="3 7" id="KW-0813">Transport</keyword>
<dbReference type="Pfam" id="PF00083">
    <property type="entry name" value="Sugar_tr"/>
    <property type="match status" value="1"/>
</dbReference>
<dbReference type="InterPro" id="IPR003663">
    <property type="entry name" value="Sugar/inositol_transpt"/>
</dbReference>
<comment type="similarity">
    <text evidence="2 7">Belongs to the major facilitator superfamily. Sugar transporter (TC 2.A.1.1) family.</text>
</comment>
<keyword evidence="6 8" id="KW-0472">Membrane</keyword>
<organism evidence="10 11">
    <name type="scientific">Sporothrix stenoceras</name>
    <dbReference type="NCBI Taxonomy" id="5173"/>
    <lineage>
        <taxon>Eukaryota</taxon>
        <taxon>Fungi</taxon>
        <taxon>Dikarya</taxon>
        <taxon>Ascomycota</taxon>
        <taxon>Pezizomycotina</taxon>
        <taxon>Sordariomycetes</taxon>
        <taxon>Sordariomycetidae</taxon>
        <taxon>Ophiostomatales</taxon>
        <taxon>Ophiostomataceae</taxon>
        <taxon>Sporothrix</taxon>
    </lineage>
</organism>
<dbReference type="EMBL" id="JAWCUI010000037">
    <property type="protein sequence ID" value="KAL1893504.1"/>
    <property type="molecule type" value="Genomic_DNA"/>
</dbReference>
<sequence>MVDKTAAVSFTADKIDKFDSLNDADRAAILLERAQAANAADHALTWWQAVKKYRKAVFWACIFSFTLTMQSCDATSTTTFYGQDQFKQRFGSIDKGILEIPAIWQISIQQAMACGELIGLAIAGFLADRYGWKPILTGMMVMMTGCLFLFAFAQNLGMMVAAMVLCGIPWGAFQTGCIAYSSEMAPTCLRPFVTAWIGICWGLGFFIGSLITRACLHFESQWAWRLPFVIQFVWPIPLLICFLLAPESPYFLVRKGRLDEARETLRRVRQAGTPEEEIEQSLALIDYTNKMEMEVSENSTYAECFRGKNRWRTEIVCIVQMSQTWGGNGINVQTVQFLEQAGLSETGAFDLNLILNSQYLTFGLLCIWLMTKFGRASIFFTGLVISDVFLFAIGILGCIKQTTAVSNAIGSLLLVSSVVYIATVAPSSYTIVGEVPSGKLRAKMISISRVAFNIGGLVSNVLIPKMLTGGSWNLGAKTAFLFAGTNMLIWIWCIFRLPETKGRTFREIDYLFEESGLHPRKWRTAKIDVFDSEITGASDVKADPAKQAVETVEYTV</sequence>
<evidence type="ECO:0000256" key="7">
    <source>
        <dbReference type="RuleBase" id="RU003346"/>
    </source>
</evidence>
<dbReference type="PROSITE" id="PS50850">
    <property type="entry name" value="MFS"/>
    <property type="match status" value="1"/>
</dbReference>
<evidence type="ECO:0000259" key="9">
    <source>
        <dbReference type="PROSITE" id="PS50850"/>
    </source>
</evidence>
<reference evidence="10 11" key="1">
    <citation type="journal article" date="2024" name="IMA Fungus">
        <title>IMA Genome - F19 : A genome assembly and annotation guide to empower mycologists, including annotated draft genome sequences of Ceratocystis pirilliformis, Diaporthe australafricana, Fusarium ophioides, Paecilomyces lecythidis, and Sporothrix stenoceras.</title>
        <authorList>
            <person name="Aylward J."/>
            <person name="Wilson A.M."/>
            <person name="Visagie C.M."/>
            <person name="Spraker J."/>
            <person name="Barnes I."/>
            <person name="Buitendag C."/>
            <person name="Ceriani C."/>
            <person name="Del Mar Angel L."/>
            <person name="du Plessis D."/>
            <person name="Fuchs T."/>
            <person name="Gasser K."/>
            <person name="Kramer D."/>
            <person name="Li W."/>
            <person name="Munsamy K."/>
            <person name="Piso A."/>
            <person name="Price J.L."/>
            <person name="Sonnekus B."/>
            <person name="Thomas C."/>
            <person name="van der Nest A."/>
            <person name="van Dijk A."/>
            <person name="van Heerden A."/>
            <person name="van Vuuren N."/>
            <person name="Yilmaz N."/>
            <person name="Duong T.A."/>
            <person name="van der Merwe N.A."/>
            <person name="Wingfield M.J."/>
            <person name="Wingfield B.D."/>
        </authorList>
    </citation>
    <scope>NUCLEOTIDE SEQUENCE [LARGE SCALE GENOMIC DNA]</scope>
    <source>
        <strain evidence="10 11">CMW 5346</strain>
    </source>
</reference>
<feature type="transmembrane region" description="Helical" evidence="8">
    <location>
        <begin position="378"/>
        <end position="396"/>
    </location>
</feature>
<evidence type="ECO:0000313" key="10">
    <source>
        <dbReference type="EMBL" id="KAL1893504.1"/>
    </source>
</evidence>
<feature type="transmembrane region" description="Helical" evidence="8">
    <location>
        <begin position="450"/>
        <end position="467"/>
    </location>
</feature>
<dbReference type="PROSITE" id="PS00217">
    <property type="entry name" value="SUGAR_TRANSPORT_2"/>
    <property type="match status" value="1"/>
</dbReference>
<evidence type="ECO:0000256" key="1">
    <source>
        <dbReference type="ARBA" id="ARBA00004141"/>
    </source>
</evidence>
<proteinExistence type="inferred from homology"/>
<dbReference type="NCBIfam" id="TIGR00879">
    <property type="entry name" value="SP"/>
    <property type="match status" value="1"/>
</dbReference>
<feature type="domain" description="Major facilitator superfamily (MFS) profile" evidence="9">
    <location>
        <begin position="57"/>
        <end position="501"/>
    </location>
</feature>
<dbReference type="SUPFAM" id="SSF103473">
    <property type="entry name" value="MFS general substrate transporter"/>
    <property type="match status" value="1"/>
</dbReference>
<protein>
    <recommendedName>
        <fullName evidence="9">Major facilitator superfamily (MFS) profile domain-containing protein</fullName>
    </recommendedName>
</protein>
<feature type="transmembrane region" description="Helical" evidence="8">
    <location>
        <begin position="224"/>
        <end position="245"/>
    </location>
</feature>
<evidence type="ECO:0000256" key="8">
    <source>
        <dbReference type="SAM" id="Phobius"/>
    </source>
</evidence>
<keyword evidence="5 8" id="KW-1133">Transmembrane helix</keyword>
<dbReference type="PANTHER" id="PTHR48022">
    <property type="entry name" value="PLASTIDIC GLUCOSE TRANSPORTER 4"/>
    <property type="match status" value="1"/>
</dbReference>
<comment type="subcellular location">
    <subcellularLocation>
        <location evidence="1">Membrane</location>
        <topology evidence="1">Multi-pass membrane protein</topology>
    </subcellularLocation>
</comment>
<evidence type="ECO:0000256" key="3">
    <source>
        <dbReference type="ARBA" id="ARBA00022448"/>
    </source>
</evidence>
<evidence type="ECO:0000313" key="11">
    <source>
        <dbReference type="Proteomes" id="UP001583186"/>
    </source>
</evidence>
<keyword evidence="11" id="KW-1185">Reference proteome</keyword>
<evidence type="ECO:0000256" key="2">
    <source>
        <dbReference type="ARBA" id="ARBA00010992"/>
    </source>
</evidence>
<evidence type="ECO:0000256" key="6">
    <source>
        <dbReference type="ARBA" id="ARBA00023136"/>
    </source>
</evidence>
<dbReference type="InterPro" id="IPR036259">
    <property type="entry name" value="MFS_trans_sf"/>
</dbReference>
<dbReference type="PANTHER" id="PTHR48022:SF53">
    <property type="entry name" value="ALPHA-GLUCOSIDE TRANSPORTER, PUTATIVE (AFU_ORTHOLOGUE AFUA_3G01700)-RELATED"/>
    <property type="match status" value="1"/>
</dbReference>